<accession>A0ABR2FB23</accession>
<evidence type="ECO:0000313" key="1">
    <source>
        <dbReference type="EMBL" id="KAK8575494.1"/>
    </source>
</evidence>
<dbReference type="Proteomes" id="UP001472677">
    <property type="component" value="Unassembled WGS sequence"/>
</dbReference>
<reference evidence="1 2" key="1">
    <citation type="journal article" date="2024" name="G3 (Bethesda)">
        <title>Genome assembly of Hibiscus sabdariffa L. provides insights into metabolisms of medicinal natural products.</title>
        <authorList>
            <person name="Kim T."/>
        </authorList>
    </citation>
    <scope>NUCLEOTIDE SEQUENCE [LARGE SCALE GENOMIC DNA]</scope>
    <source>
        <strain evidence="1">TK-2024</strain>
        <tissue evidence="1">Old leaves</tissue>
    </source>
</reference>
<evidence type="ECO:0000313" key="2">
    <source>
        <dbReference type="Proteomes" id="UP001472677"/>
    </source>
</evidence>
<dbReference type="PANTHER" id="PTHR34570:SF7">
    <property type="entry name" value="GENOME ASSEMBLY, CHROMOSOME: A08"/>
    <property type="match status" value="1"/>
</dbReference>
<dbReference type="EMBL" id="JBBPBM010000007">
    <property type="protein sequence ID" value="KAK8575494.1"/>
    <property type="molecule type" value="Genomic_DNA"/>
</dbReference>
<organism evidence="1 2">
    <name type="scientific">Hibiscus sabdariffa</name>
    <name type="common">roselle</name>
    <dbReference type="NCBI Taxonomy" id="183260"/>
    <lineage>
        <taxon>Eukaryota</taxon>
        <taxon>Viridiplantae</taxon>
        <taxon>Streptophyta</taxon>
        <taxon>Embryophyta</taxon>
        <taxon>Tracheophyta</taxon>
        <taxon>Spermatophyta</taxon>
        <taxon>Magnoliopsida</taxon>
        <taxon>eudicotyledons</taxon>
        <taxon>Gunneridae</taxon>
        <taxon>Pentapetalae</taxon>
        <taxon>rosids</taxon>
        <taxon>malvids</taxon>
        <taxon>Malvales</taxon>
        <taxon>Malvaceae</taxon>
        <taxon>Malvoideae</taxon>
        <taxon>Hibiscus</taxon>
    </lineage>
</organism>
<proteinExistence type="predicted"/>
<sequence length="158" mass="17690">MGSESVDDRVVSIRSSSIALLQERFRQLERMKEMREERELLRKLSERPKRCNNHLTSYERPPLPPSGMLLLHLLTAAPRPRPLSPTGQVPNLSLWSGDTHSHAAAPSSGTLGCMDMDAPPFALLPTVMRTPSSTSLHVDLDKFRDSDYCDDVDTSLHL</sequence>
<protein>
    <submittedName>
        <fullName evidence="1">Uncharacterized protein</fullName>
    </submittedName>
</protein>
<name>A0ABR2FB23_9ROSI</name>
<keyword evidence="2" id="KW-1185">Reference proteome</keyword>
<gene>
    <name evidence="1" type="ORF">V6N12_063166</name>
</gene>
<comment type="caution">
    <text evidence="1">The sequence shown here is derived from an EMBL/GenBank/DDBJ whole genome shotgun (WGS) entry which is preliminary data.</text>
</comment>
<dbReference type="PANTHER" id="PTHR34570">
    <property type="entry name" value="OS03G0593100 PROTEIN"/>
    <property type="match status" value="1"/>
</dbReference>